<proteinExistence type="predicted"/>
<dbReference type="EMBL" id="BBYR01000045">
    <property type="protein sequence ID" value="GAP37384.1"/>
    <property type="molecule type" value="Genomic_DNA"/>
</dbReference>
<evidence type="ECO:0000313" key="2">
    <source>
        <dbReference type="Proteomes" id="UP000037660"/>
    </source>
</evidence>
<reference evidence="2" key="1">
    <citation type="submission" date="2015-07" db="EMBL/GenBank/DDBJ databases">
        <title>Discovery of a poly(ethylene terephthalate assimilation.</title>
        <authorList>
            <person name="Yoshida S."/>
            <person name="Hiraga K."/>
            <person name="Takehana T."/>
            <person name="Taniguchi I."/>
            <person name="Yamaji H."/>
            <person name="Maeda Y."/>
            <person name="Toyohara K."/>
            <person name="Miyamoto K."/>
            <person name="Kimura Y."/>
            <person name="Oda K."/>
        </authorList>
    </citation>
    <scope>NUCLEOTIDE SEQUENCE [LARGE SCALE GENOMIC DNA]</scope>
    <source>
        <strain evidence="2">NBRC 110686 / TISTR 2288 / 201-F6</strain>
    </source>
</reference>
<protein>
    <submittedName>
        <fullName evidence="1">Conserved phage protein</fullName>
    </submittedName>
</protein>
<name>A0A0K8P496_PISS1</name>
<accession>A0A0K8P496</accession>
<dbReference type="Proteomes" id="UP000037660">
    <property type="component" value="Unassembled WGS sequence"/>
</dbReference>
<dbReference type="RefSeq" id="WP_054021316.1">
    <property type="nucleotide sequence ID" value="NZ_BBYR01000045.1"/>
</dbReference>
<gene>
    <name evidence="1" type="ORF">ISF6_3239</name>
</gene>
<dbReference type="STRING" id="1547922.ISF6_3239"/>
<keyword evidence="2" id="KW-1185">Reference proteome</keyword>
<dbReference type="Pfam" id="PF13252">
    <property type="entry name" value="Phage_capsid_3"/>
    <property type="match status" value="1"/>
</dbReference>
<comment type="caution">
    <text evidence="1">The sequence shown here is derived from an EMBL/GenBank/DDBJ whole genome shotgun (WGS) entry which is preliminary data.</text>
</comment>
<organism evidence="1 2">
    <name type="scientific">Piscinibacter sakaiensis</name>
    <name type="common">Ideonella sakaiensis</name>
    <dbReference type="NCBI Taxonomy" id="1547922"/>
    <lineage>
        <taxon>Bacteria</taxon>
        <taxon>Pseudomonadati</taxon>
        <taxon>Pseudomonadota</taxon>
        <taxon>Betaproteobacteria</taxon>
        <taxon>Burkholderiales</taxon>
        <taxon>Sphaerotilaceae</taxon>
        <taxon>Piscinibacter</taxon>
    </lineage>
</organism>
<sequence>MSATSVPAGSPLANKQYSKALAAMAVRAPTPLTALTGPMPTHDQAMRKLRQQTTVEMPVVRVDELSKGPGDVVQVDCAHVIKLRAVMGDRNAEGLGATLKHSSQDIRIDMATLPVSAGGKMTQQRTPHSMRTNALMQLKGGMPRFRWQRAHVMLAGARGRQDGTDWIVPQASDPEFAEQMINPVKAPTYNRHWVVNAAGLTQGGAQLGSVVTTDTLKLSHIDEFAAIWSEMPVRMAPIQIPGDPAAGDDPIKGILLLDELAWNDLLTDTTANNNLRTFEQNAIKRASYGELRKHPLFSGDTLMWRNILLKKVQTSIRFNASDAVPHVTAGNRLTATETNVTVAAGLSTTHQVSRLVFLGAQALALASGANQTSEETYSLLENRTNFQRNLEFAGEIIGSEQKLRWALPNEAGDLEPTDFGVAVIDCVVRKRNG</sequence>
<evidence type="ECO:0000313" key="1">
    <source>
        <dbReference type="EMBL" id="GAP37384.1"/>
    </source>
</evidence>
<reference evidence="1 2" key="2">
    <citation type="journal article" date="2016" name="Science">
        <title>A bacterium that degrades and assimilates poly(ethylene terephthalate).</title>
        <authorList>
            <person name="Yoshida S."/>
            <person name="Hiraga K."/>
            <person name="Takehana T."/>
            <person name="Taniguchi I."/>
            <person name="Yamaji H."/>
            <person name="Maeda Y."/>
            <person name="Toyohara K."/>
            <person name="Miyamoto K."/>
            <person name="Kimura Y."/>
            <person name="Oda K."/>
        </authorList>
    </citation>
    <scope>NUCLEOTIDE SEQUENCE [LARGE SCALE GENOMIC DNA]</scope>
    <source>
        <strain evidence="2">NBRC 110686 / TISTR 2288 / 201-F6</strain>
    </source>
</reference>
<dbReference type="InterPro" id="IPR025267">
    <property type="entry name" value="ORF017-like"/>
</dbReference>
<dbReference type="AlphaFoldDB" id="A0A0K8P496"/>
<dbReference type="OrthoDB" id="8877014at2"/>